<dbReference type="AlphaFoldDB" id="A0A0W0CHS4"/>
<dbReference type="Gene3D" id="3.40.50.150">
    <property type="entry name" value="Vaccinia Virus protein VP39"/>
    <property type="match status" value="1"/>
</dbReference>
<dbReference type="CDD" id="cd02440">
    <property type="entry name" value="AdoMet_MTases"/>
    <property type="match status" value="1"/>
</dbReference>
<name>A0A0W0CHS4_CANGB</name>
<dbReference type="OrthoDB" id="10027013at2759"/>
<dbReference type="VEuPathDB" id="FungiDB:B1J91_H00418g"/>
<feature type="domain" description="Methyltransferase" evidence="3">
    <location>
        <begin position="40"/>
        <end position="137"/>
    </location>
</feature>
<dbReference type="VEuPathDB" id="FungiDB:CAGL0H00418g"/>
<dbReference type="GO" id="GO:0032259">
    <property type="term" value="P:methylation"/>
    <property type="evidence" value="ECO:0007669"/>
    <property type="project" value="UniProtKB-KW"/>
</dbReference>
<dbReference type="InterPro" id="IPR029063">
    <property type="entry name" value="SAM-dependent_MTases_sf"/>
</dbReference>
<organism evidence="4 5">
    <name type="scientific">Candida glabrata</name>
    <name type="common">Yeast</name>
    <name type="synonym">Torulopsis glabrata</name>
    <dbReference type="NCBI Taxonomy" id="5478"/>
    <lineage>
        <taxon>Eukaryota</taxon>
        <taxon>Fungi</taxon>
        <taxon>Dikarya</taxon>
        <taxon>Ascomycota</taxon>
        <taxon>Saccharomycotina</taxon>
        <taxon>Saccharomycetes</taxon>
        <taxon>Saccharomycetales</taxon>
        <taxon>Saccharomycetaceae</taxon>
        <taxon>Nakaseomyces</taxon>
    </lineage>
</organism>
<dbReference type="Pfam" id="PF13649">
    <property type="entry name" value="Methyltransf_25"/>
    <property type="match status" value="1"/>
</dbReference>
<evidence type="ECO:0000256" key="2">
    <source>
        <dbReference type="ARBA" id="ARBA00022679"/>
    </source>
</evidence>
<keyword evidence="2 4" id="KW-0808">Transferase</keyword>
<dbReference type="GO" id="GO:0008168">
    <property type="term" value="F:methyltransferase activity"/>
    <property type="evidence" value="ECO:0007669"/>
    <property type="project" value="UniProtKB-KW"/>
</dbReference>
<gene>
    <name evidence="4" type="ORF">AO440_001916</name>
</gene>
<evidence type="ECO:0000313" key="5">
    <source>
        <dbReference type="Proteomes" id="UP000054886"/>
    </source>
</evidence>
<protein>
    <submittedName>
        <fullName evidence="4">Trans-aconitate 3-methyltransferase</fullName>
    </submittedName>
</protein>
<evidence type="ECO:0000313" key="4">
    <source>
        <dbReference type="EMBL" id="KTA99124.1"/>
    </source>
</evidence>
<reference evidence="4 5" key="1">
    <citation type="submission" date="2015-10" db="EMBL/GenBank/DDBJ databases">
        <title>Draft genomes sequences of Candida glabrata isolates 1A, 1B, 2A, 2B, 3A and 3B.</title>
        <authorList>
            <person name="Haavelsrud O.E."/>
            <person name="Gaustad P."/>
        </authorList>
    </citation>
    <scope>NUCLEOTIDE SEQUENCE [LARGE SCALE GENOMIC DNA]</scope>
    <source>
        <strain evidence="4">910700640</strain>
    </source>
</reference>
<sequence>MSSFSKSNFNSEGYKQSRPQYPLEFYKHLQQYHNGKCDLIVDVGCGPGTATLQLSEVFNDTNEIIGTDYSERMIEAANNGNPAKNVNFHVAGGEDFTFLGERQNKRQCDMVVSAEAIQYFNLDKFQDEVHKNLRADGTLAYWGYLEPVVLELPAIDDALYDFCFGEEKLAPYWEKPAVDIIASYYRNIKLNDSLFKEVDLKVYNPREANYESAPFKMICEMTVQNLREYLQTWGIYYKWKHDPKNANKKDIIDEVIDKILENNYDLDTKIHVSWKTFYTFARAI</sequence>
<dbReference type="PANTHER" id="PTHR44942">
    <property type="entry name" value="METHYLTRANSF_11 DOMAIN-CONTAINING PROTEIN"/>
    <property type="match status" value="1"/>
</dbReference>
<proteinExistence type="predicted"/>
<dbReference type="SUPFAM" id="SSF53335">
    <property type="entry name" value="S-adenosyl-L-methionine-dependent methyltransferases"/>
    <property type="match status" value="1"/>
</dbReference>
<dbReference type="VEuPathDB" id="FungiDB:GWK60_H00231"/>
<keyword evidence="1 4" id="KW-0489">Methyltransferase</keyword>
<evidence type="ECO:0000256" key="1">
    <source>
        <dbReference type="ARBA" id="ARBA00022603"/>
    </source>
</evidence>
<dbReference type="EMBL" id="LLZZ01000148">
    <property type="protein sequence ID" value="KTA99124.1"/>
    <property type="molecule type" value="Genomic_DNA"/>
</dbReference>
<dbReference type="VEuPathDB" id="FungiDB:GW608_H00231"/>
<dbReference type="VEuPathDB" id="FungiDB:GVI51_H00231"/>
<evidence type="ECO:0000259" key="3">
    <source>
        <dbReference type="Pfam" id="PF13649"/>
    </source>
</evidence>
<dbReference type="InterPro" id="IPR041698">
    <property type="entry name" value="Methyltransf_25"/>
</dbReference>
<comment type="caution">
    <text evidence="4">The sequence shown here is derived from an EMBL/GenBank/DDBJ whole genome shotgun (WGS) entry which is preliminary data.</text>
</comment>
<accession>A0A0W0CHS4</accession>
<dbReference type="InterPro" id="IPR051052">
    <property type="entry name" value="Diverse_substrate_MTase"/>
</dbReference>
<dbReference type="PANTHER" id="PTHR44942:SF4">
    <property type="entry name" value="METHYLTRANSFERASE TYPE 11 DOMAIN-CONTAINING PROTEIN"/>
    <property type="match status" value="1"/>
</dbReference>
<dbReference type="Proteomes" id="UP000054886">
    <property type="component" value="Unassembled WGS sequence"/>
</dbReference>